<dbReference type="InterPro" id="IPR036097">
    <property type="entry name" value="HisK_dim/P_sf"/>
</dbReference>
<protein>
    <recommendedName>
        <fullName evidence="3">histidine kinase</fullName>
        <ecNumber evidence="3">2.7.13.3</ecNumber>
    </recommendedName>
</protein>
<dbReference type="InterPro" id="IPR036890">
    <property type="entry name" value="HATPase_C_sf"/>
</dbReference>
<dbReference type="OrthoDB" id="9813151at2"/>
<dbReference type="eggNOG" id="COG0642">
    <property type="taxonomic scope" value="Bacteria"/>
</dbReference>
<dbReference type="CDD" id="cd00075">
    <property type="entry name" value="HATPase"/>
    <property type="match status" value="1"/>
</dbReference>
<evidence type="ECO:0000256" key="4">
    <source>
        <dbReference type="ARBA" id="ARBA00022553"/>
    </source>
</evidence>
<reference evidence="14" key="1">
    <citation type="submission" date="2009-11" db="EMBL/GenBank/DDBJ databases">
        <title>The complete genome of Sulfurospirillum deleyianum DSM 6946.</title>
        <authorList>
            <consortium name="US DOE Joint Genome Institute (JGI-PGF)"/>
            <person name="Lucas S."/>
            <person name="Copeland A."/>
            <person name="Lapidus A."/>
            <person name="Glavina del Rio T."/>
            <person name="Dalin E."/>
            <person name="Tice H."/>
            <person name="Bruce D."/>
            <person name="Goodwin L."/>
            <person name="Pitluck S."/>
            <person name="Kyrpides N."/>
            <person name="Mavromatis K."/>
            <person name="Ivanova N."/>
            <person name="Ovchinnikova G."/>
            <person name="Munk A.C."/>
            <person name="Lu M."/>
            <person name="Brettin T."/>
            <person name="Detter J.C."/>
            <person name="Han C."/>
            <person name="Tapia R."/>
            <person name="Larimer F."/>
            <person name="Land M."/>
            <person name="Hauser L."/>
            <person name="Markowitz V."/>
            <person name="Cheng J.F."/>
            <person name="Hugenholtz P."/>
            <person name="Woyke T."/>
            <person name="Wu D."/>
            <person name="Aumann P."/>
            <person name="Schneider S."/>
            <person name="Lang E."/>
            <person name="Spring S."/>
            <person name="Klenk H.P."/>
            <person name="Eisen J.A."/>
        </authorList>
    </citation>
    <scope>NUCLEOTIDE SEQUENCE [LARGE SCALE GENOMIC DNA]</scope>
    <source>
        <strain evidence="14">ATCC 51133 / DSM 6946 / 5175</strain>
    </source>
</reference>
<evidence type="ECO:0000259" key="11">
    <source>
        <dbReference type="PROSITE" id="PS50109"/>
    </source>
</evidence>
<comment type="catalytic activity">
    <reaction evidence="1">
        <text>ATP + protein L-histidine = ADP + protein N-phospho-L-histidine.</text>
        <dbReference type="EC" id="2.7.13.3"/>
    </reaction>
</comment>
<dbReference type="InterPro" id="IPR005467">
    <property type="entry name" value="His_kinase_dom"/>
</dbReference>
<evidence type="ECO:0000256" key="1">
    <source>
        <dbReference type="ARBA" id="ARBA00000085"/>
    </source>
</evidence>
<keyword evidence="6 10" id="KW-0812">Transmembrane</keyword>
<evidence type="ECO:0000256" key="2">
    <source>
        <dbReference type="ARBA" id="ARBA00004370"/>
    </source>
</evidence>
<dbReference type="PROSITE" id="PS50885">
    <property type="entry name" value="HAMP"/>
    <property type="match status" value="1"/>
</dbReference>
<evidence type="ECO:0000256" key="7">
    <source>
        <dbReference type="ARBA" id="ARBA00022777"/>
    </source>
</evidence>
<dbReference type="SMART" id="SM00388">
    <property type="entry name" value="HisKA"/>
    <property type="match status" value="1"/>
</dbReference>
<feature type="transmembrane region" description="Helical" evidence="10">
    <location>
        <begin position="12"/>
        <end position="33"/>
    </location>
</feature>
<dbReference type="InterPro" id="IPR003661">
    <property type="entry name" value="HisK_dim/P_dom"/>
</dbReference>
<dbReference type="KEGG" id="sdl:Sdel_2038"/>
<keyword evidence="5" id="KW-0808">Transferase</keyword>
<dbReference type="RefSeq" id="WP_012857796.1">
    <property type="nucleotide sequence ID" value="NC_013512.1"/>
</dbReference>
<evidence type="ECO:0000256" key="3">
    <source>
        <dbReference type="ARBA" id="ARBA00012438"/>
    </source>
</evidence>
<organism evidence="13 14">
    <name type="scientific">Sulfurospirillum deleyianum (strain ATCC 51133 / DSM 6946 / 5175)</name>
    <dbReference type="NCBI Taxonomy" id="525898"/>
    <lineage>
        <taxon>Bacteria</taxon>
        <taxon>Pseudomonadati</taxon>
        <taxon>Campylobacterota</taxon>
        <taxon>Epsilonproteobacteria</taxon>
        <taxon>Campylobacterales</taxon>
        <taxon>Sulfurospirillaceae</taxon>
        <taxon>Sulfurospirillum</taxon>
    </lineage>
</organism>
<dbReference type="InterPro" id="IPR003594">
    <property type="entry name" value="HATPase_dom"/>
</dbReference>
<dbReference type="InterPro" id="IPR050428">
    <property type="entry name" value="TCS_sensor_his_kinase"/>
</dbReference>
<dbReference type="HOGENOM" id="CLU_000445_89_6_7"/>
<proteinExistence type="predicted"/>
<dbReference type="SUPFAM" id="SSF55874">
    <property type="entry name" value="ATPase domain of HSP90 chaperone/DNA topoisomerase II/histidine kinase"/>
    <property type="match status" value="1"/>
</dbReference>
<dbReference type="Gene3D" id="1.10.287.130">
    <property type="match status" value="1"/>
</dbReference>
<dbReference type="GO" id="GO:0016020">
    <property type="term" value="C:membrane"/>
    <property type="evidence" value="ECO:0007669"/>
    <property type="project" value="UniProtKB-SubCell"/>
</dbReference>
<sequence length="473" mass="54558" precursor="true">MKTLFKNLKFRLLLALGLILFGFFYAFGSGVIYTMKKSQERSIEASLTAYAKDLQHDYIERREKGQKIDFEELKEELDEVKEEFDIPLLYAQLLTYKIASQEPNIIAKSEDLKGESLKLKDDLIQKILEEPEKIYFSETKNSHLTKNKIYIGTLFLGTHENQMFLLQCAMPYDKRTPEIEKMKEALWIGLSLLLFIVLLLASFLISVSLRNVQNVTNAVRNISIQDKHMSLPKSYISREIDDLIETFNTLLSNLQHAYTQVKQFGQNASHELKTPLTIMQGEIEVGLRKERSGEEYQAILRKISHELSHLHEVIEKILFLSSNTRNELMKHFSDIYVDEVLVECVEEKKAFAQKRGITLTLDVLEPFSLQSNAVLLKMVFSNLIDNAIKYAFENSHVHIALHVKRFSIENEGIEIDTKELAQLCEPFYRGQKSKEYAKGSGLGLAIVKNILDLHRATLHFSKENKRTIVSVQF</sequence>
<keyword evidence="8 10" id="KW-1133">Transmembrane helix</keyword>
<dbReference type="Pfam" id="PF02518">
    <property type="entry name" value="HATPase_c"/>
    <property type="match status" value="1"/>
</dbReference>
<keyword evidence="4" id="KW-0597">Phosphoprotein</keyword>
<dbReference type="SMART" id="SM00387">
    <property type="entry name" value="HATPase_c"/>
    <property type="match status" value="1"/>
</dbReference>
<dbReference type="CDD" id="cd00082">
    <property type="entry name" value="HisKA"/>
    <property type="match status" value="1"/>
</dbReference>
<comment type="subcellular location">
    <subcellularLocation>
        <location evidence="2">Membrane</location>
    </subcellularLocation>
</comment>
<evidence type="ECO:0000256" key="5">
    <source>
        <dbReference type="ARBA" id="ARBA00022679"/>
    </source>
</evidence>
<evidence type="ECO:0000313" key="13">
    <source>
        <dbReference type="EMBL" id="ACZ13051.1"/>
    </source>
</evidence>
<keyword evidence="13" id="KW-0067">ATP-binding</keyword>
<evidence type="ECO:0000256" key="8">
    <source>
        <dbReference type="ARBA" id="ARBA00022989"/>
    </source>
</evidence>
<dbReference type="STRING" id="525898.Sdel_2038"/>
<gene>
    <name evidence="13" type="ordered locus">Sdel_2038</name>
</gene>
<dbReference type="AlphaFoldDB" id="D1B4N1"/>
<dbReference type="InterPro" id="IPR003660">
    <property type="entry name" value="HAMP_dom"/>
</dbReference>
<dbReference type="EMBL" id="CP001816">
    <property type="protein sequence ID" value="ACZ13051.1"/>
    <property type="molecule type" value="Genomic_DNA"/>
</dbReference>
<name>D1B4N1_SULD5</name>
<evidence type="ECO:0000256" key="6">
    <source>
        <dbReference type="ARBA" id="ARBA00022692"/>
    </source>
</evidence>
<dbReference type="PANTHER" id="PTHR45436:SF5">
    <property type="entry name" value="SENSOR HISTIDINE KINASE TRCS"/>
    <property type="match status" value="1"/>
</dbReference>
<keyword evidence="9" id="KW-0902">Two-component regulatory system</keyword>
<dbReference type="Pfam" id="PF00512">
    <property type="entry name" value="HisKA"/>
    <property type="match status" value="1"/>
</dbReference>
<evidence type="ECO:0000256" key="10">
    <source>
        <dbReference type="SAM" id="Phobius"/>
    </source>
</evidence>
<keyword evidence="10" id="KW-0472">Membrane</keyword>
<keyword evidence="13" id="KW-0547">Nucleotide-binding</keyword>
<feature type="domain" description="HAMP" evidence="12">
    <location>
        <begin position="206"/>
        <end position="259"/>
    </location>
</feature>
<dbReference type="Gene3D" id="3.30.565.10">
    <property type="entry name" value="Histidine kinase-like ATPase, C-terminal domain"/>
    <property type="match status" value="1"/>
</dbReference>
<dbReference type="EC" id="2.7.13.3" evidence="3"/>
<feature type="domain" description="Histidine kinase" evidence="11">
    <location>
        <begin position="267"/>
        <end position="473"/>
    </location>
</feature>
<dbReference type="Proteomes" id="UP000002222">
    <property type="component" value="Chromosome"/>
</dbReference>
<evidence type="ECO:0000259" key="12">
    <source>
        <dbReference type="PROSITE" id="PS50885"/>
    </source>
</evidence>
<accession>D1B4N1</accession>
<dbReference type="PROSITE" id="PS50109">
    <property type="entry name" value="HIS_KIN"/>
    <property type="match status" value="1"/>
</dbReference>
<evidence type="ECO:0000256" key="9">
    <source>
        <dbReference type="ARBA" id="ARBA00023012"/>
    </source>
</evidence>
<dbReference type="GO" id="GO:0000155">
    <property type="term" value="F:phosphorelay sensor kinase activity"/>
    <property type="evidence" value="ECO:0007669"/>
    <property type="project" value="InterPro"/>
</dbReference>
<dbReference type="SUPFAM" id="SSF47384">
    <property type="entry name" value="Homodimeric domain of signal transducing histidine kinase"/>
    <property type="match status" value="1"/>
</dbReference>
<feature type="transmembrane region" description="Helical" evidence="10">
    <location>
        <begin position="185"/>
        <end position="205"/>
    </location>
</feature>
<keyword evidence="14" id="KW-1185">Reference proteome</keyword>
<keyword evidence="7" id="KW-0418">Kinase</keyword>
<dbReference type="Gene3D" id="6.10.340.10">
    <property type="match status" value="1"/>
</dbReference>
<dbReference type="PANTHER" id="PTHR45436">
    <property type="entry name" value="SENSOR HISTIDINE KINASE YKOH"/>
    <property type="match status" value="1"/>
</dbReference>
<dbReference type="GO" id="GO:0005524">
    <property type="term" value="F:ATP binding"/>
    <property type="evidence" value="ECO:0007669"/>
    <property type="project" value="UniProtKB-KW"/>
</dbReference>
<evidence type="ECO:0000313" key="14">
    <source>
        <dbReference type="Proteomes" id="UP000002222"/>
    </source>
</evidence>
<reference evidence="13 14" key="2">
    <citation type="journal article" date="2010" name="Stand. Genomic Sci.">
        <title>Complete genome sequence of Sulfurospirillum deleyianum type strain (5175).</title>
        <authorList>
            <person name="Sikorski J."/>
            <person name="Lapidus A."/>
            <person name="Copeland A."/>
            <person name="Glavina Del Rio T."/>
            <person name="Nolan M."/>
            <person name="Lucas S."/>
            <person name="Chen F."/>
            <person name="Tice H."/>
            <person name="Cheng J.F."/>
            <person name="Saunders E."/>
            <person name="Bruce D."/>
            <person name="Goodwin L."/>
            <person name="Pitluck S."/>
            <person name="Ovchinnikova G."/>
            <person name="Pati A."/>
            <person name="Ivanova N."/>
            <person name="Mavromatis K."/>
            <person name="Chen A."/>
            <person name="Palaniappan K."/>
            <person name="Chain P."/>
            <person name="Land M."/>
            <person name="Hauser L."/>
            <person name="Chang Y.J."/>
            <person name="Jeffries C.D."/>
            <person name="Brettin T."/>
            <person name="Detter J.C."/>
            <person name="Han C."/>
            <person name="Rohde M."/>
            <person name="Lang E."/>
            <person name="Spring S."/>
            <person name="Goker M."/>
            <person name="Bristow J."/>
            <person name="Eisen J.A."/>
            <person name="Markowitz V."/>
            <person name="Hugenholtz P."/>
            <person name="Kyrpides N.C."/>
            <person name="Klenk H.P."/>
        </authorList>
    </citation>
    <scope>NUCLEOTIDE SEQUENCE [LARGE SCALE GENOMIC DNA]</scope>
    <source>
        <strain evidence="14">ATCC 51133 / DSM 6946 / 5175</strain>
    </source>
</reference>